<dbReference type="EMBL" id="BMCJ01000007">
    <property type="protein sequence ID" value="GGD01110.1"/>
    <property type="molecule type" value="Genomic_DNA"/>
</dbReference>
<feature type="transmembrane region" description="Helical" evidence="1">
    <location>
        <begin position="146"/>
        <end position="169"/>
    </location>
</feature>
<feature type="transmembrane region" description="Helical" evidence="1">
    <location>
        <begin position="29"/>
        <end position="50"/>
    </location>
</feature>
<reference evidence="3" key="1">
    <citation type="journal article" date="2019" name="Int. J. Syst. Evol. Microbiol.">
        <title>The Global Catalogue of Microorganisms (GCM) 10K type strain sequencing project: providing services to taxonomists for standard genome sequencing and annotation.</title>
        <authorList>
            <consortium name="The Broad Institute Genomics Platform"/>
            <consortium name="The Broad Institute Genome Sequencing Center for Infectious Disease"/>
            <person name="Wu L."/>
            <person name="Ma J."/>
        </authorList>
    </citation>
    <scope>NUCLEOTIDE SEQUENCE [LARGE SCALE GENOMIC DNA]</scope>
    <source>
        <strain evidence="3">CCM 7282</strain>
    </source>
</reference>
<keyword evidence="1" id="KW-0472">Membrane</keyword>
<dbReference type="InterPro" id="IPR018723">
    <property type="entry name" value="DUF2254_membrane"/>
</dbReference>
<feature type="transmembrane region" description="Helical" evidence="1">
    <location>
        <begin position="121"/>
        <end position="140"/>
    </location>
</feature>
<sequence length="461" mass="53420">MFSKLLPLDLQKYLQMSAQQRRHELQKTLWFMPIIYVVSSLLLVAVTLLLDHQLNLAHYVHPVFHARAQATQTLLGALIGGILTLSAFTLNSVLVVLTTFSGQFSPRMLLNFVADKKTQHVLGIFHGSFVYVLVVFLFVTGQQNEFYVAIPSTTVVLAFITVMVFIFFINHATTWMQVHNITWTMNRESKEIIKDSLRNELEEYRTNEPGNKYEDYRSQEVIVTSPKPGYIQLIHFKEIIEQAKRDDIIMKLHVKVGDFTLRHNRLFSYWGPGKDNINEEVYRNLIEIGHKETEIQDIKMGMTKLAEIGVKGLGNNDPKTAINTIHQMADLLVSVEGYITFSPYLADQTEQVRIIMDSEDFTYYLYRGFGYIRHYADKNYPIITEIIVALTLVSQSIDASKHDQLWEFASNTVDHISAQFIYDMDRKYLLDKLYDLALMTNHEMDYYGVERRLLNINPTDY</sequence>
<comment type="caution">
    <text evidence="2">The sequence shown here is derived from an EMBL/GenBank/DDBJ whole genome shotgun (WGS) entry which is preliminary data.</text>
</comment>
<feature type="transmembrane region" description="Helical" evidence="1">
    <location>
        <begin position="70"/>
        <end position="100"/>
    </location>
</feature>
<keyword evidence="1" id="KW-1133">Transmembrane helix</keyword>
<keyword evidence="3" id="KW-1185">Reference proteome</keyword>
<evidence type="ECO:0000256" key="1">
    <source>
        <dbReference type="SAM" id="Phobius"/>
    </source>
</evidence>
<organism evidence="2 3">
    <name type="scientific">Thalassobacillus devorans</name>
    <dbReference type="NCBI Taxonomy" id="279813"/>
    <lineage>
        <taxon>Bacteria</taxon>
        <taxon>Bacillati</taxon>
        <taxon>Bacillota</taxon>
        <taxon>Bacilli</taxon>
        <taxon>Bacillales</taxon>
        <taxon>Bacillaceae</taxon>
        <taxon>Thalassobacillus</taxon>
    </lineage>
</organism>
<evidence type="ECO:0008006" key="4">
    <source>
        <dbReference type="Google" id="ProtNLM"/>
    </source>
</evidence>
<keyword evidence="1" id="KW-0812">Transmembrane</keyword>
<proteinExistence type="predicted"/>
<name>A0ABQ1PQP5_9BACI</name>
<dbReference type="Proteomes" id="UP000619534">
    <property type="component" value="Unassembled WGS sequence"/>
</dbReference>
<protein>
    <recommendedName>
        <fullName evidence="4">DUF2254 domain-containing protein</fullName>
    </recommendedName>
</protein>
<accession>A0ABQ1PQP5</accession>
<gene>
    <name evidence="2" type="ORF">GCM10007216_34780</name>
</gene>
<evidence type="ECO:0000313" key="3">
    <source>
        <dbReference type="Proteomes" id="UP000619534"/>
    </source>
</evidence>
<dbReference type="Pfam" id="PF10011">
    <property type="entry name" value="DUF2254"/>
    <property type="match status" value="1"/>
</dbReference>
<evidence type="ECO:0000313" key="2">
    <source>
        <dbReference type="EMBL" id="GGD01110.1"/>
    </source>
</evidence>
<dbReference type="RefSeq" id="WP_148349950.1">
    <property type="nucleotide sequence ID" value="NZ_BMCJ01000007.1"/>
</dbReference>